<evidence type="ECO:0000313" key="3">
    <source>
        <dbReference type="Proteomes" id="UP001165190"/>
    </source>
</evidence>
<dbReference type="GO" id="GO:0016301">
    <property type="term" value="F:kinase activity"/>
    <property type="evidence" value="ECO:0007669"/>
    <property type="project" value="UniProtKB-KW"/>
</dbReference>
<dbReference type="Proteomes" id="UP001165190">
    <property type="component" value="Unassembled WGS sequence"/>
</dbReference>
<feature type="domain" description="Reverse transcriptase Ty1/copia-type" evidence="1">
    <location>
        <begin position="1"/>
        <end position="82"/>
    </location>
</feature>
<dbReference type="Pfam" id="PF07727">
    <property type="entry name" value="RVT_2"/>
    <property type="match status" value="1"/>
</dbReference>
<dbReference type="PANTHER" id="PTHR11439:SF515">
    <property type="entry name" value="GAG-POL POLYPROTEIN"/>
    <property type="match status" value="1"/>
</dbReference>
<sequence length="320" mass="36476">MIVCLYVDDMIFTGNNPGMFQDFKKAMTKEFEMTDIGEMSYFLGVEVKQTVEGIFLSQKKYAEQILSKFRMKDCKPVATPAETGMKLSIDSTREPVNPTLFKSIVGSLRYLTITRPDITYVVGLVSRFMENPKQDHWIAAKRILRYVKGTLDHGLFYKHSQNSNLVGYSDSDYGGDIDDRKSTSGYLFHIGSATFSWSSKKQQTVALSTCEAEYIAAAACTCQAIWLKNILDELNFAQEGPTTIYVDNKSTISLAKNPVSHSRSKHIDTKYHFIREQVKNRTVELVYCRTEDQLADIFTKPLKADIFHRLKEKLGMKNRV</sequence>
<dbReference type="SUPFAM" id="SSF56672">
    <property type="entry name" value="DNA/RNA polymerases"/>
    <property type="match status" value="1"/>
</dbReference>
<keyword evidence="2" id="KW-0808">Transferase</keyword>
<accession>A0A9W7H0T4</accession>
<dbReference type="CDD" id="cd09272">
    <property type="entry name" value="RNase_HI_RT_Ty1"/>
    <property type="match status" value="1"/>
</dbReference>
<dbReference type="OrthoDB" id="993979at2759"/>
<proteinExistence type="predicted"/>
<keyword evidence="2" id="KW-0418">Kinase</keyword>
<dbReference type="AlphaFoldDB" id="A0A9W7H0T4"/>
<reference evidence="2" key="1">
    <citation type="submission" date="2023-05" db="EMBL/GenBank/DDBJ databases">
        <title>Genome and transcriptome analyses reveal genes involved in the formation of fine ridges on petal epidermal cells in Hibiscus trionum.</title>
        <authorList>
            <person name="Koshimizu S."/>
            <person name="Masuda S."/>
            <person name="Ishii T."/>
            <person name="Shirasu K."/>
            <person name="Hoshino A."/>
            <person name="Arita M."/>
        </authorList>
    </citation>
    <scope>NUCLEOTIDE SEQUENCE</scope>
    <source>
        <strain evidence="2">Hamamatsu line</strain>
    </source>
</reference>
<dbReference type="EMBL" id="BSYR01000006">
    <property type="protein sequence ID" value="GMI69044.1"/>
    <property type="molecule type" value="Genomic_DNA"/>
</dbReference>
<evidence type="ECO:0000259" key="1">
    <source>
        <dbReference type="Pfam" id="PF07727"/>
    </source>
</evidence>
<gene>
    <name evidence="2" type="ORF">HRI_000573700</name>
</gene>
<organism evidence="2 3">
    <name type="scientific">Hibiscus trionum</name>
    <name type="common">Flower of an hour</name>
    <dbReference type="NCBI Taxonomy" id="183268"/>
    <lineage>
        <taxon>Eukaryota</taxon>
        <taxon>Viridiplantae</taxon>
        <taxon>Streptophyta</taxon>
        <taxon>Embryophyta</taxon>
        <taxon>Tracheophyta</taxon>
        <taxon>Spermatophyta</taxon>
        <taxon>Magnoliopsida</taxon>
        <taxon>eudicotyledons</taxon>
        <taxon>Gunneridae</taxon>
        <taxon>Pentapetalae</taxon>
        <taxon>rosids</taxon>
        <taxon>malvids</taxon>
        <taxon>Malvales</taxon>
        <taxon>Malvaceae</taxon>
        <taxon>Malvoideae</taxon>
        <taxon>Hibiscus</taxon>
    </lineage>
</organism>
<keyword evidence="3" id="KW-1185">Reference proteome</keyword>
<dbReference type="PANTHER" id="PTHR11439">
    <property type="entry name" value="GAG-POL-RELATED RETROTRANSPOSON"/>
    <property type="match status" value="1"/>
</dbReference>
<evidence type="ECO:0000313" key="2">
    <source>
        <dbReference type="EMBL" id="GMI69044.1"/>
    </source>
</evidence>
<dbReference type="InterPro" id="IPR013103">
    <property type="entry name" value="RVT_2"/>
</dbReference>
<dbReference type="InterPro" id="IPR043502">
    <property type="entry name" value="DNA/RNA_pol_sf"/>
</dbReference>
<comment type="caution">
    <text evidence="2">The sequence shown here is derived from an EMBL/GenBank/DDBJ whole genome shotgun (WGS) entry which is preliminary data.</text>
</comment>
<protein>
    <submittedName>
        <fullName evidence="2">Cysteine-rich RLK (RECEPTOR-like protein kinase) 8</fullName>
    </submittedName>
</protein>
<name>A0A9W7H0T4_HIBTR</name>